<keyword evidence="2" id="KW-0812">Transmembrane</keyword>
<organism evidence="3 4">
    <name type="scientific">Viridothelium virens</name>
    <name type="common">Speckled blister lichen</name>
    <name type="synonym">Trypethelium virens</name>
    <dbReference type="NCBI Taxonomy" id="1048519"/>
    <lineage>
        <taxon>Eukaryota</taxon>
        <taxon>Fungi</taxon>
        <taxon>Dikarya</taxon>
        <taxon>Ascomycota</taxon>
        <taxon>Pezizomycotina</taxon>
        <taxon>Dothideomycetes</taxon>
        <taxon>Dothideomycetes incertae sedis</taxon>
        <taxon>Trypetheliales</taxon>
        <taxon>Trypetheliaceae</taxon>
        <taxon>Viridothelium</taxon>
    </lineage>
</organism>
<keyword evidence="4" id="KW-1185">Reference proteome</keyword>
<dbReference type="OrthoDB" id="3885650at2759"/>
<dbReference type="PANTHER" id="PTHR33365">
    <property type="entry name" value="YALI0B05434P"/>
    <property type="match status" value="1"/>
</dbReference>
<evidence type="ECO:0000313" key="3">
    <source>
        <dbReference type="EMBL" id="KAF2236270.1"/>
    </source>
</evidence>
<dbReference type="Pfam" id="PF11807">
    <property type="entry name" value="UstYa"/>
    <property type="match status" value="1"/>
</dbReference>
<feature type="transmembrane region" description="Helical" evidence="2">
    <location>
        <begin position="44"/>
        <end position="68"/>
    </location>
</feature>
<reference evidence="3" key="1">
    <citation type="journal article" date="2020" name="Stud. Mycol.">
        <title>101 Dothideomycetes genomes: a test case for predicting lifestyles and emergence of pathogens.</title>
        <authorList>
            <person name="Haridas S."/>
            <person name="Albert R."/>
            <person name="Binder M."/>
            <person name="Bloem J."/>
            <person name="Labutti K."/>
            <person name="Salamov A."/>
            <person name="Andreopoulos B."/>
            <person name="Baker S."/>
            <person name="Barry K."/>
            <person name="Bills G."/>
            <person name="Bluhm B."/>
            <person name="Cannon C."/>
            <person name="Castanera R."/>
            <person name="Culley D."/>
            <person name="Daum C."/>
            <person name="Ezra D."/>
            <person name="Gonzalez J."/>
            <person name="Henrissat B."/>
            <person name="Kuo A."/>
            <person name="Liang C."/>
            <person name="Lipzen A."/>
            <person name="Lutzoni F."/>
            <person name="Magnuson J."/>
            <person name="Mondo S."/>
            <person name="Nolan M."/>
            <person name="Ohm R."/>
            <person name="Pangilinan J."/>
            <person name="Park H.-J."/>
            <person name="Ramirez L."/>
            <person name="Alfaro M."/>
            <person name="Sun H."/>
            <person name="Tritt A."/>
            <person name="Yoshinaga Y."/>
            <person name="Zwiers L.-H."/>
            <person name="Turgeon B."/>
            <person name="Goodwin S."/>
            <person name="Spatafora J."/>
            <person name="Crous P."/>
            <person name="Grigoriev I."/>
        </authorList>
    </citation>
    <scope>NUCLEOTIDE SEQUENCE</scope>
    <source>
        <strain evidence="3">Tuck. ex Michener</strain>
    </source>
</reference>
<dbReference type="AlphaFoldDB" id="A0A6A6HFN0"/>
<dbReference type="PANTHER" id="PTHR33365:SF6">
    <property type="entry name" value="OXIDASE USTYA"/>
    <property type="match status" value="1"/>
</dbReference>
<name>A0A6A6HFN0_VIRVR</name>
<dbReference type="Proteomes" id="UP000800092">
    <property type="component" value="Unassembled WGS sequence"/>
</dbReference>
<sequence length="251" mass="28522">MSQSRVKHELDYALLSPRSVVDVEDEDGLHDTIHRPKQSARPSFWLVVIIISFVEIAHVLLYACWHFVFTPFISLPGPMDLPSAYNISQTFTANVSDLSLVHSSPDTDSYWSSITKGANNGLVSLPTRFAYSHNLELSGLNTTAGESVFQVDAFHQLHCLARIREMIISYPSLLKLNPNLGEKDRYYQHTLHCVDYLRQTIMCNADLTLVSTGQDLEFDHSPPRQCRDWDAVVGWVEAWKWIPNEIAGNKY</sequence>
<proteinExistence type="inferred from homology"/>
<dbReference type="InterPro" id="IPR021765">
    <property type="entry name" value="UstYa-like"/>
</dbReference>
<keyword evidence="2" id="KW-0472">Membrane</keyword>
<evidence type="ECO:0000313" key="4">
    <source>
        <dbReference type="Proteomes" id="UP000800092"/>
    </source>
</evidence>
<evidence type="ECO:0000256" key="2">
    <source>
        <dbReference type="SAM" id="Phobius"/>
    </source>
</evidence>
<gene>
    <name evidence="3" type="ORF">EV356DRAFT_78282</name>
</gene>
<accession>A0A6A6HFN0</accession>
<dbReference type="EMBL" id="ML991786">
    <property type="protein sequence ID" value="KAF2236270.1"/>
    <property type="molecule type" value="Genomic_DNA"/>
</dbReference>
<protein>
    <submittedName>
        <fullName evidence="3">Uncharacterized protein</fullName>
    </submittedName>
</protein>
<comment type="similarity">
    <text evidence="1">Belongs to the ustYa family.</text>
</comment>
<evidence type="ECO:0000256" key="1">
    <source>
        <dbReference type="ARBA" id="ARBA00035112"/>
    </source>
</evidence>
<dbReference type="GO" id="GO:0043386">
    <property type="term" value="P:mycotoxin biosynthetic process"/>
    <property type="evidence" value="ECO:0007669"/>
    <property type="project" value="InterPro"/>
</dbReference>
<keyword evidence="2" id="KW-1133">Transmembrane helix</keyword>